<evidence type="ECO:0000256" key="1">
    <source>
        <dbReference type="SAM" id="MobiDB-lite"/>
    </source>
</evidence>
<accession>A0A7Y9EVP9</accession>
<feature type="compositionally biased region" description="Basic and acidic residues" evidence="1">
    <location>
        <begin position="62"/>
        <end position="72"/>
    </location>
</feature>
<dbReference type="Proteomes" id="UP000552045">
    <property type="component" value="Unassembled WGS sequence"/>
</dbReference>
<feature type="region of interest" description="Disordered" evidence="1">
    <location>
        <begin position="51"/>
        <end position="72"/>
    </location>
</feature>
<dbReference type="EMBL" id="JACCBH010000001">
    <property type="protein sequence ID" value="NYD54768.1"/>
    <property type="molecule type" value="Genomic_DNA"/>
</dbReference>
<comment type="caution">
    <text evidence="2">The sequence shown here is derived from an EMBL/GenBank/DDBJ whole genome shotgun (WGS) entry which is preliminary data.</text>
</comment>
<feature type="compositionally biased region" description="Basic and acidic residues" evidence="1">
    <location>
        <begin position="17"/>
        <end position="29"/>
    </location>
</feature>
<name>A0A7Y9EVP9_9MICO</name>
<reference evidence="2 3" key="1">
    <citation type="submission" date="2020-07" db="EMBL/GenBank/DDBJ databases">
        <title>Sequencing the genomes of 1000 actinobacteria strains.</title>
        <authorList>
            <person name="Klenk H.-P."/>
        </authorList>
    </citation>
    <scope>NUCLEOTIDE SEQUENCE [LARGE SCALE GENOMIC DNA]</scope>
    <source>
        <strain evidence="2 3">DSM 22185</strain>
    </source>
</reference>
<organism evidence="2 3">
    <name type="scientific">Microbacterium pseudoresistens</name>
    <dbReference type="NCBI Taxonomy" id="640634"/>
    <lineage>
        <taxon>Bacteria</taxon>
        <taxon>Bacillati</taxon>
        <taxon>Actinomycetota</taxon>
        <taxon>Actinomycetes</taxon>
        <taxon>Micrococcales</taxon>
        <taxon>Microbacteriaceae</taxon>
        <taxon>Microbacterium</taxon>
    </lineage>
</organism>
<evidence type="ECO:0000313" key="3">
    <source>
        <dbReference type="Proteomes" id="UP000552045"/>
    </source>
</evidence>
<proteinExistence type="predicted"/>
<protein>
    <submittedName>
        <fullName evidence="2">Uncharacterized protein</fullName>
    </submittedName>
</protein>
<sequence>MTAPVTLPIPLAPTAPRTHEHAWTTESRHPTSEGVVVYVHCIGCAARRVDAQAPSGMPPRAMSRETQLDVMP</sequence>
<dbReference type="RefSeq" id="WP_179433336.1">
    <property type="nucleotide sequence ID" value="NZ_BAABLC010000002.1"/>
</dbReference>
<keyword evidence="3" id="KW-1185">Reference proteome</keyword>
<gene>
    <name evidence="2" type="ORF">BKA02_001823</name>
</gene>
<evidence type="ECO:0000313" key="2">
    <source>
        <dbReference type="EMBL" id="NYD54768.1"/>
    </source>
</evidence>
<dbReference type="AlphaFoldDB" id="A0A7Y9EVP9"/>
<feature type="region of interest" description="Disordered" evidence="1">
    <location>
        <begin position="1"/>
        <end position="29"/>
    </location>
</feature>